<dbReference type="AlphaFoldDB" id="A0A9P4TH28"/>
<keyword evidence="5 7" id="KW-1133">Transmembrane helix</keyword>
<evidence type="ECO:0000313" key="10">
    <source>
        <dbReference type="Proteomes" id="UP000801428"/>
    </source>
</evidence>
<name>A0A9P4TH28_CURKU</name>
<feature type="transmembrane region" description="Helical" evidence="7">
    <location>
        <begin position="195"/>
        <end position="217"/>
    </location>
</feature>
<dbReference type="InterPro" id="IPR036259">
    <property type="entry name" value="MFS_trans_sf"/>
</dbReference>
<evidence type="ECO:0000256" key="3">
    <source>
        <dbReference type="ARBA" id="ARBA00022448"/>
    </source>
</evidence>
<dbReference type="InterPro" id="IPR020846">
    <property type="entry name" value="MFS_dom"/>
</dbReference>
<evidence type="ECO:0000256" key="6">
    <source>
        <dbReference type="ARBA" id="ARBA00023136"/>
    </source>
</evidence>
<dbReference type="PANTHER" id="PTHR23511">
    <property type="entry name" value="SYNAPTIC VESICLE GLYCOPROTEIN 2"/>
    <property type="match status" value="1"/>
</dbReference>
<dbReference type="Proteomes" id="UP000801428">
    <property type="component" value="Unassembled WGS sequence"/>
</dbReference>
<dbReference type="Gene3D" id="1.20.1250.20">
    <property type="entry name" value="MFS general substrate transporter like domains"/>
    <property type="match status" value="1"/>
</dbReference>
<keyword evidence="4 7" id="KW-0812">Transmembrane</keyword>
<proteinExistence type="inferred from homology"/>
<gene>
    <name evidence="9" type="ORF">E8E13_005852</name>
</gene>
<feature type="transmembrane region" description="Helical" evidence="7">
    <location>
        <begin position="136"/>
        <end position="154"/>
    </location>
</feature>
<evidence type="ECO:0000259" key="8">
    <source>
        <dbReference type="PROSITE" id="PS50850"/>
    </source>
</evidence>
<protein>
    <recommendedName>
        <fullName evidence="8">Major facilitator superfamily (MFS) profile domain-containing protein</fullName>
    </recommendedName>
</protein>
<dbReference type="PROSITE" id="PS50850">
    <property type="entry name" value="MFS"/>
    <property type="match status" value="1"/>
</dbReference>
<accession>A0A9P4TH28</accession>
<dbReference type="GO" id="GO:0016020">
    <property type="term" value="C:membrane"/>
    <property type="evidence" value="ECO:0007669"/>
    <property type="project" value="UniProtKB-SubCell"/>
</dbReference>
<dbReference type="GO" id="GO:0022857">
    <property type="term" value="F:transmembrane transporter activity"/>
    <property type="evidence" value="ECO:0007669"/>
    <property type="project" value="InterPro"/>
</dbReference>
<dbReference type="CDD" id="cd17316">
    <property type="entry name" value="MFS_SV2_like"/>
    <property type="match status" value="1"/>
</dbReference>
<dbReference type="SUPFAM" id="SSF103473">
    <property type="entry name" value="MFS general substrate transporter"/>
    <property type="match status" value="1"/>
</dbReference>
<comment type="subcellular location">
    <subcellularLocation>
        <location evidence="1">Membrane</location>
        <topology evidence="1">Multi-pass membrane protein</topology>
    </subcellularLocation>
</comment>
<dbReference type="OrthoDB" id="3936150at2759"/>
<feature type="transmembrane region" description="Helical" evidence="7">
    <location>
        <begin position="438"/>
        <end position="459"/>
    </location>
</feature>
<dbReference type="FunFam" id="1.20.1250.20:FF:000171">
    <property type="entry name" value="MFS general substrate transporter"/>
    <property type="match status" value="1"/>
</dbReference>
<dbReference type="EMBL" id="SWKU01000008">
    <property type="protein sequence ID" value="KAF3004172.1"/>
    <property type="molecule type" value="Genomic_DNA"/>
</dbReference>
<keyword evidence="6 7" id="KW-0472">Membrane</keyword>
<reference evidence="9" key="1">
    <citation type="submission" date="2019-04" db="EMBL/GenBank/DDBJ databases">
        <title>Sequencing of skin fungus with MAO and IRED activity.</title>
        <authorList>
            <person name="Marsaioli A.J."/>
            <person name="Bonatto J.M.C."/>
            <person name="Reis Junior O."/>
        </authorList>
    </citation>
    <scope>NUCLEOTIDE SEQUENCE</scope>
    <source>
        <strain evidence="9">30M1</strain>
    </source>
</reference>
<feature type="domain" description="Major facilitator superfamily (MFS) profile" evidence="8">
    <location>
        <begin position="70"/>
        <end position="524"/>
    </location>
</feature>
<comment type="similarity">
    <text evidence="2">Belongs to the major facilitator superfamily.</text>
</comment>
<keyword evidence="10" id="KW-1185">Reference proteome</keyword>
<organism evidence="9 10">
    <name type="scientific">Curvularia kusanoi</name>
    <name type="common">Cochliobolus kusanoi</name>
    <dbReference type="NCBI Taxonomy" id="90978"/>
    <lineage>
        <taxon>Eukaryota</taxon>
        <taxon>Fungi</taxon>
        <taxon>Dikarya</taxon>
        <taxon>Ascomycota</taxon>
        <taxon>Pezizomycotina</taxon>
        <taxon>Dothideomycetes</taxon>
        <taxon>Pleosporomycetidae</taxon>
        <taxon>Pleosporales</taxon>
        <taxon>Pleosporineae</taxon>
        <taxon>Pleosporaceae</taxon>
        <taxon>Curvularia</taxon>
    </lineage>
</organism>
<feature type="transmembrane region" description="Helical" evidence="7">
    <location>
        <begin position="387"/>
        <end position="406"/>
    </location>
</feature>
<feature type="transmembrane region" description="Helical" evidence="7">
    <location>
        <begin position="244"/>
        <end position="263"/>
    </location>
</feature>
<feature type="transmembrane region" description="Helical" evidence="7">
    <location>
        <begin position="471"/>
        <end position="494"/>
    </location>
</feature>
<evidence type="ECO:0000256" key="4">
    <source>
        <dbReference type="ARBA" id="ARBA00022692"/>
    </source>
</evidence>
<evidence type="ECO:0000313" key="9">
    <source>
        <dbReference type="EMBL" id="KAF3004172.1"/>
    </source>
</evidence>
<feature type="transmembrane region" description="Helical" evidence="7">
    <location>
        <begin position="160"/>
        <end position="183"/>
    </location>
</feature>
<feature type="transmembrane region" description="Helical" evidence="7">
    <location>
        <begin position="79"/>
        <end position="100"/>
    </location>
</feature>
<feature type="transmembrane region" description="Helical" evidence="7">
    <location>
        <begin position="112"/>
        <end position="129"/>
    </location>
</feature>
<dbReference type="PANTHER" id="PTHR23511:SF4">
    <property type="entry name" value="MAJOR FACILITATOR SUPERFAMILY (MFS) PROFILE DOMAIN-CONTAINING PROTEIN"/>
    <property type="match status" value="1"/>
</dbReference>
<evidence type="ECO:0000256" key="5">
    <source>
        <dbReference type="ARBA" id="ARBA00022989"/>
    </source>
</evidence>
<feature type="transmembrane region" description="Helical" evidence="7">
    <location>
        <begin position="413"/>
        <end position="432"/>
    </location>
</feature>
<evidence type="ECO:0000256" key="2">
    <source>
        <dbReference type="ARBA" id="ARBA00008335"/>
    </source>
</evidence>
<sequence length="529" mass="57614">MSQSKVLSNDKAAVHENDVERGNLSALEGDDGSSLGKGDILSREHTDPVLNAKMHLINDAIDEIGFTTYQWKLFVLNGFGYAVDSLILLIQSIIAGQAALEFKPGYPNGLTIAAYVGMLVGALFWGIGADIIGRKIAFNVSLVICSIFAIVAGASPNWEVLGLFVCLSAFGGGGNLVLDTAVFLEYLPSYRQWMLTLMAAWWGIGQLIAGFFAWAFLPNFSCQDPATFPNAAPCTRSNNQGWRYVWYSSGALVFAMSMARIFVIRLKETPKFLVGEGKDAECVDVLQGIATKYNRPCSLTLEALQACGTVATRSTSKKTGWGFGTIGRHLRGLYATKRIGVSTTLIWLSWTLIGLAYPLYNVFLPAYLSSRGAAFGEPSPYITWRNYTLVNFSGIWGPVLAGYMCHTRLGRKYTMVVGALVTMGFFFAYTQVRTAVQNVVFTCVINFCLNVYYGTLYAYTPEVLPSAHRGTGNGIAIGWNRVMGILSAVIATVADTSTPVPIYICAALYIVMAAIAAVFPFEPYGRRKV</sequence>
<comment type="caution">
    <text evidence="9">The sequence shown here is derived from an EMBL/GenBank/DDBJ whole genome shotgun (WGS) entry which is preliminary data.</text>
</comment>
<evidence type="ECO:0000256" key="1">
    <source>
        <dbReference type="ARBA" id="ARBA00004141"/>
    </source>
</evidence>
<feature type="transmembrane region" description="Helical" evidence="7">
    <location>
        <begin position="500"/>
        <end position="521"/>
    </location>
</feature>
<keyword evidence="3" id="KW-0813">Transport</keyword>
<dbReference type="Pfam" id="PF07690">
    <property type="entry name" value="MFS_1"/>
    <property type="match status" value="1"/>
</dbReference>
<dbReference type="InterPro" id="IPR011701">
    <property type="entry name" value="MFS"/>
</dbReference>
<evidence type="ECO:0000256" key="7">
    <source>
        <dbReference type="SAM" id="Phobius"/>
    </source>
</evidence>
<feature type="transmembrane region" description="Helical" evidence="7">
    <location>
        <begin position="339"/>
        <end position="360"/>
    </location>
</feature>